<dbReference type="AlphaFoldDB" id="A0A5N8VXE4"/>
<keyword evidence="3" id="KW-1185">Reference proteome</keyword>
<comment type="caution">
    <text evidence="2">The sequence shown here is derived from an EMBL/GenBank/DDBJ whole genome shotgun (WGS) entry which is preliminary data.</text>
</comment>
<keyword evidence="1" id="KW-0812">Transmembrane</keyword>
<feature type="transmembrane region" description="Helical" evidence="1">
    <location>
        <begin position="21"/>
        <end position="39"/>
    </location>
</feature>
<evidence type="ECO:0000313" key="2">
    <source>
        <dbReference type="EMBL" id="MPY39927.1"/>
    </source>
</evidence>
<name>A0A5N8VXE4_9ACTN</name>
<sequence length="428" mass="46853">MTPFLRIPGRGSRRSDHLNRLVVIAAVFGIGLGGWGLWLETEEYLDRAASREKITKACEGLVDPDRVLGLNGGTARARPGSEPDDSMFDLDDPDALAMMPTGCLIYRVGDPGTSYEHFKLSVWPTPSDRFAQIVDGWDDPFSERMSARTGGLTREADTSAPYPLGDGRLGVYYDDFVIVKALCSDKPGDKTSLNVMTVARYSETEPVTDADRHTLAELARTAAERAAAKVGCAATLPALPAELPTPTERLVNAESAKGSCGWYADFVAERDRVRLPDRALTAPVGARALEESCLLAVSDKEVSRIWSGLTEDEIGSSSLRDVLRTAPWWLRTESYFGDEAHEVKAQDFGSEQRPIDHGTAGADKDAKVWWASSLCDGQPAVHTLSVEYPYEKYIRQLLQPLFRAYVTDVAARRGCRDVKLPAASTFTS</sequence>
<evidence type="ECO:0000256" key="1">
    <source>
        <dbReference type="SAM" id="Phobius"/>
    </source>
</evidence>
<keyword evidence="1" id="KW-1133">Transmembrane helix</keyword>
<protein>
    <submittedName>
        <fullName evidence="2">Uncharacterized protein</fullName>
    </submittedName>
</protein>
<evidence type="ECO:0000313" key="3">
    <source>
        <dbReference type="Proteomes" id="UP000326979"/>
    </source>
</evidence>
<keyword evidence="1" id="KW-0472">Membrane</keyword>
<organism evidence="2 3">
    <name type="scientific">Streptomyces phyllanthi</name>
    <dbReference type="NCBI Taxonomy" id="1803180"/>
    <lineage>
        <taxon>Bacteria</taxon>
        <taxon>Bacillati</taxon>
        <taxon>Actinomycetota</taxon>
        <taxon>Actinomycetes</taxon>
        <taxon>Kitasatosporales</taxon>
        <taxon>Streptomycetaceae</taxon>
        <taxon>Streptomyces</taxon>
    </lineage>
</organism>
<dbReference type="OrthoDB" id="4279906at2"/>
<proteinExistence type="predicted"/>
<gene>
    <name evidence="2" type="ORF">FNH04_08345</name>
</gene>
<accession>A0A5N8VXE4</accession>
<reference evidence="2 3" key="1">
    <citation type="submission" date="2019-07" db="EMBL/GenBank/DDBJ databases">
        <title>New species of Amycolatopsis and Streptomyces.</title>
        <authorList>
            <person name="Duangmal K."/>
            <person name="Teo W.F.A."/>
            <person name="Lipun K."/>
        </authorList>
    </citation>
    <scope>NUCLEOTIDE SEQUENCE [LARGE SCALE GENOMIC DNA]</scope>
    <source>
        <strain evidence="2 3">TISTR 2346</strain>
    </source>
</reference>
<dbReference type="Proteomes" id="UP000326979">
    <property type="component" value="Unassembled WGS sequence"/>
</dbReference>
<dbReference type="RefSeq" id="WP_152781890.1">
    <property type="nucleotide sequence ID" value="NZ_BAABEQ010000068.1"/>
</dbReference>
<dbReference type="EMBL" id="VJZE01000037">
    <property type="protein sequence ID" value="MPY39927.1"/>
    <property type="molecule type" value="Genomic_DNA"/>
</dbReference>